<feature type="region of interest" description="Disordered" evidence="1">
    <location>
        <begin position="233"/>
        <end position="278"/>
    </location>
</feature>
<gene>
    <name evidence="5" type="ORF">HO173_002366</name>
</gene>
<organism evidence="5 6">
    <name type="scientific">Letharia columbiana</name>
    <dbReference type="NCBI Taxonomy" id="112416"/>
    <lineage>
        <taxon>Eukaryota</taxon>
        <taxon>Fungi</taxon>
        <taxon>Dikarya</taxon>
        <taxon>Ascomycota</taxon>
        <taxon>Pezizomycotina</taxon>
        <taxon>Lecanoromycetes</taxon>
        <taxon>OSLEUM clade</taxon>
        <taxon>Lecanoromycetidae</taxon>
        <taxon>Lecanorales</taxon>
        <taxon>Lecanorineae</taxon>
        <taxon>Parmeliaceae</taxon>
        <taxon>Letharia</taxon>
    </lineage>
</organism>
<keyword evidence="3" id="KW-0732">Signal</keyword>
<feature type="compositionally biased region" description="Low complexity" evidence="1">
    <location>
        <begin position="127"/>
        <end position="138"/>
    </location>
</feature>
<evidence type="ECO:0000256" key="2">
    <source>
        <dbReference type="SAM" id="Phobius"/>
    </source>
</evidence>
<feature type="compositionally biased region" description="Low complexity" evidence="1">
    <location>
        <begin position="177"/>
        <end position="201"/>
    </location>
</feature>
<keyword evidence="2" id="KW-0472">Membrane</keyword>
<feature type="compositionally biased region" description="Polar residues" evidence="1">
    <location>
        <begin position="160"/>
        <end position="169"/>
    </location>
</feature>
<dbReference type="Proteomes" id="UP000578531">
    <property type="component" value="Unassembled WGS sequence"/>
</dbReference>
<evidence type="ECO:0000256" key="1">
    <source>
        <dbReference type="SAM" id="MobiDB-lite"/>
    </source>
</evidence>
<dbReference type="AlphaFoldDB" id="A0A8H6G3G5"/>
<feature type="region of interest" description="Disordered" evidence="1">
    <location>
        <begin position="127"/>
        <end position="219"/>
    </location>
</feature>
<dbReference type="SMART" id="SM00321">
    <property type="entry name" value="WSC"/>
    <property type="match status" value="1"/>
</dbReference>
<sequence length="485" mass="50075">MATPIWRRLGARPFIQSLAVLLAFAAPRPSVQLSQELCSSQNTGSDSNAVSNHFNSNGACQTACSGFAFAVVQNQNCWCSNYSPADTTSTGNCSEACPGYPYENCGSASSGLFGYVALGNAPSGTIGASTSTSTTSTPTPTPTTTPTPIPTPAPTPTTSDTLQAVSTQPLPGVPLGTTSSPEATSSSTSSTPSVLSTVLPTTGPPTAIPSAANPETVTESPSVSISFVSITPSTTSTSSTSQPIPVSLNLTPTTTSTPTTLTTSSTPTTIAKSSTTTSSSSWSATPFTSVTTVTGQIKTLTITPTSPPATATTIITAAKENNGGFFSSSGKVAGTFVAVSIVLLLLIAGVIWFFLRRSRRRQPEPAAISSVAGSSTPQRRPSRLSQMGLVGAGGPQREKTGPTIPVIQTSGWGPSNRDGSEKSPADTLSAVERRSSYPRVVDQRLEPTALWNPLHDNGSHVSVRSFRDDQDYSRRMLRIANPDDG</sequence>
<protein>
    <recommendedName>
        <fullName evidence="4">WSC domain-containing protein</fullName>
    </recommendedName>
</protein>
<accession>A0A8H6G3G5</accession>
<feature type="domain" description="WSC" evidence="4">
    <location>
        <begin position="32"/>
        <end position="118"/>
    </location>
</feature>
<feature type="compositionally biased region" description="Pro residues" evidence="1">
    <location>
        <begin position="139"/>
        <end position="155"/>
    </location>
</feature>
<comment type="caution">
    <text evidence="5">The sequence shown here is derived from an EMBL/GenBank/DDBJ whole genome shotgun (WGS) entry which is preliminary data.</text>
</comment>
<feature type="region of interest" description="Disordered" evidence="1">
    <location>
        <begin position="364"/>
        <end position="434"/>
    </location>
</feature>
<feature type="chain" id="PRO_5034487321" description="WSC domain-containing protein" evidence="3">
    <location>
        <begin position="26"/>
        <end position="485"/>
    </location>
</feature>
<keyword evidence="2" id="KW-1133">Transmembrane helix</keyword>
<feature type="compositionally biased region" description="Polar residues" evidence="1">
    <location>
        <begin position="371"/>
        <end position="385"/>
    </location>
</feature>
<evidence type="ECO:0000313" key="6">
    <source>
        <dbReference type="Proteomes" id="UP000578531"/>
    </source>
</evidence>
<evidence type="ECO:0000313" key="5">
    <source>
        <dbReference type="EMBL" id="KAF6239820.1"/>
    </source>
</evidence>
<dbReference type="InterPro" id="IPR002889">
    <property type="entry name" value="WSC_carb-bd"/>
</dbReference>
<evidence type="ECO:0000259" key="4">
    <source>
        <dbReference type="PROSITE" id="PS51212"/>
    </source>
</evidence>
<name>A0A8H6G3G5_9LECA</name>
<proteinExistence type="predicted"/>
<feature type="transmembrane region" description="Helical" evidence="2">
    <location>
        <begin position="332"/>
        <end position="355"/>
    </location>
</feature>
<dbReference type="OrthoDB" id="2537459at2759"/>
<keyword evidence="2" id="KW-0812">Transmembrane</keyword>
<dbReference type="EMBL" id="JACCJC010000005">
    <property type="protein sequence ID" value="KAF6239820.1"/>
    <property type="molecule type" value="Genomic_DNA"/>
</dbReference>
<reference evidence="5 6" key="1">
    <citation type="journal article" date="2020" name="Genomics">
        <title>Complete, high-quality genomes from long-read metagenomic sequencing of two wolf lichen thalli reveals enigmatic genome architecture.</title>
        <authorList>
            <person name="McKenzie S.K."/>
            <person name="Walston R.F."/>
            <person name="Allen J.L."/>
        </authorList>
    </citation>
    <scope>NUCLEOTIDE SEQUENCE [LARGE SCALE GENOMIC DNA]</scope>
    <source>
        <strain evidence="5">WasteWater2</strain>
    </source>
</reference>
<keyword evidence="6" id="KW-1185">Reference proteome</keyword>
<dbReference type="GeneID" id="59284040"/>
<dbReference type="PROSITE" id="PS51212">
    <property type="entry name" value="WSC"/>
    <property type="match status" value="1"/>
</dbReference>
<dbReference type="RefSeq" id="XP_037169095.1">
    <property type="nucleotide sequence ID" value="XM_037304300.1"/>
</dbReference>
<evidence type="ECO:0000256" key="3">
    <source>
        <dbReference type="SAM" id="SignalP"/>
    </source>
</evidence>
<dbReference type="Pfam" id="PF01822">
    <property type="entry name" value="WSC"/>
    <property type="match status" value="1"/>
</dbReference>
<feature type="signal peptide" evidence="3">
    <location>
        <begin position="1"/>
        <end position="25"/>
    </location>
</feature>